<dbReference type="AlphaFoldDB" id="F4BY99"/>
<dbReference type="KEGG" id="mcj:MCON_0812"/>
<organism evidence="1 2">
    <name type="scientific">Methanothrix soehngenii (strain ATCC 5969 / DSM 3671 / JCM 10134 / NBRC 103675 / OCM 69 / GP-6)</name>
    <name type="common">Methanosaeta concilii</name>
    <dbReference type="NCBI Taxonomy" id="990316"/>
    <lineage>
        <taxon>Archaea</taxon>
        <taxon>Methanobacteriati</taxon>
        <taxon>Methanobacteriota</taxon>
        <taxon>Stenosarchaea group</taxon>
        <taxon>Methanomicrobia</taxon>
        <taxon>Methanotrichales</taxon>
        <taxon>Methanotrichaceae</taxon>
        <taxon>Methanothrix</taxon>
    </lineage>
</organism>
<sequence length="129" mass="14999">MHTTESRKMLKDLKKMTGIEMMVLENLTLLDIVEARDLAIKLERSIIEKKDAIRVLKVQARLEDLSVYCVKMEKVVRKGKTKIYTYWYASWRDGRKVKNVYIGSTNNLSYIEALAKARRLKATFLGLEA</sequence>
<dbReference type="Proteomes" id="UP000007807">
    <property type="component" value="Chromosome"/>
</dbReference>
<protein>
    <submittedName>
        <fullName evidence="1">Uncharacterized protein</fullName>
    </submittedName>
</protein>
<evidence type="ECO:0000313" key="2">
    <source>
        <dbReference type="Proteomes" id="UP000007807"/>
    </source>
</evidence>
<proteinExistence type="predicted"/>
<dbReference type="InParanoid" id="F4BY99"/>
<name>F4BY99_METSG</name>
<evidence type="ECO:0000313" key="1">
    <source>
        <dbReference type="EMBL" id="AEB67604.1"/>
    </source>
</evidence>
<gene>
    <name evidence="1" type="ordered locus">MCON_0812</name>
</gene>
<dbReference type="EMBL" id="CP002565">
    <property type="protein sequence ID" value="AEB67604.1"/>
    <property type="molecule type" value="Genomic_DNA"/>
</dbReference>
<keyword evidence="2" id="KW-1185">Reference proteome</keyword>
<reference evidence="1 2" key="1">
    <citation type="journal article" date="2011" name="J. Bacteriol.">
        <title>Complete genome sequence of Methanosaeta concilii, a specialist in aceticlastic methanogenesis.</title>
        <authorList>
            <person name="Barber R.D."/>
            <person name="Zhang L."/>
            <person name="Harnack M."/>
            <person name="Olson M.V."/>
            <person name="Kaul R."/>
            <person name="Ingram-Smith C."/>
            <person name="Smith K.S."/>
        </authorList>
    </citation>
    <scope>NUCLEOTIDE SEQUENCE [LARGE SCALE GENOMIC DNA]</scope>
    <source>
        <strain evidence="2">ATCC 5969 / DSM 3671 / JCM 10134 / NBRC 103675 / OCM 69 / GP-6</strain>
    </source>
</reference>
<accession>F4BY99</accession>
<dbReference type="HOGENOM" id="CLU_1943852_0_0_2"/>